<evidence type="ECO:0000256" key="3">
    <source>
        <dbReference type="ARBA" id="ARBA00011738"/>
    </source>
</evidence>
<dbReference type="Proteomes" id="UP000748108">
    <property type="component" value="Unassembled WGS sequence"/>
</dbReference>
<comment type="subcellular location">
    <subcellularLocation>
        <location evidence="1 7">Cytoplasm</location>
    </subcellularLocation>
</comment>
<dbReference type="OrthoDB" id="9814256at2"/>
<protein>
    <recommendedName>
        <fullName evidence="7">Phosphate-specific transport system accessory protein PhoU</fullName>
    </recommendedName>
</protein>
<evidence type="ECO:0000256" key="4">
    <source>
        <dbReference type="ARBA" id="ARBA00022448"/>
    </source>
</evidence>
<evidence type="ECO:0000313" key="9">
    <source>
        <dbReference type="EMBL" id="MBT9281789.1"/>
    </source>
</evidence>
<feature type="domain" description="PhoU" evidence="8">
    <location>
        <begin position="123"/>
        <end position="206"/>
    </location>
</feature>
<dbReference type="SUPFAM" id="SSF109755">
    <property type="entry name" value="PhoU-like"/>
    <property type="match status" value="1"/>
</dbReference>
<dbReference type="PIRSF" id="PIRSF003107">
    <property type="entry name" value="PhoU"/>
    <property type="match status" value="1"/>
</dbReference>
<dbReference type="FunFam" id="1.20.58.220:FF:000004">
    <property type="entry name" value="Phosphate-specific transport system accessory protein PhoU"/>
    <property type="match status" value="1"/>
</dbReference>
<dbReference type="EMBL" id="JXBB01000063">
    <property type="protein sequence ID" value="OAR03330.1"/>
    <property type="molecule type" value="Genomic_DNA"/>
</dbReference>
<gene>
    <name evidence="9" type="primary">phoU</name>
    <name evidence="9" type="ORF">KM312_03895</name>
    <name evidence="10" type="ORF">SA87_04035</name>
</gene>
<dbReference type="NCBIfam" id="TIGR02135">
    <property type="entry name" value="phoU_full"/>
    <property type="match status" value="1"/>
</dbReference>
<keyword evidence="6 7" id="KW-0592">Phosphate transport</keyword>
<dbReference type="InterPro" id="IPR026022">
    <property type="entry name" value="PhoU_dom"/>
</dbReference>
<dbReference type="GO" id="GO:0006817">
    <property type="term" value="P:phosphate ion transport"/>
    <property type="evidence" value="ECO:0007669"/>
    <property type="project" value="UniProtKB-KW"/>
</dbReference>
<comment type="function">
    <text evidence="7">Plays a role in the regulation of phosphate uptake.</text>
</comment>
<reference evidence="10 11" key="1">
    <citation type="submission" date="2015-09" db="EMBL/GenBank/DDBJ databases">
        <title>Draft genome sequence of Hydrogenibacillus schlegelii DSM 2000.</title>
        <authorList>
            <person name="Hemp J."/>
        </authorList>
    </citation>
    <scope>NUCLEOTIDE SEQUENCE [LARGE SCALE GENOMIC DNA]</scope>
    <source>
        <strain evidence="10 11">MA 48</strain>
    </source>
</reference>
<evidence type="ECO:0000313" key="11">
    <source>
        <dbReference type="Proteomes" id="UP000243024"/>
    </source>
</evidence>
<sequence>MCVRPRFDEQLEALNQKLIEMASRVGAAIDKALKALVEQDGVLADTVIREDESINLLNVEIEDGVFTLIALQNPVGPDLRRVATMLKMANDLERIGDHAVSIAKAARRILTEQYVKPLVDTPKMGAIVREMLHEAIDAYIAEDIERARAVARRDDEVDALYRAIVTDAVQIMAADERWVNQGTQFLFVARSLERIGDYVTNICEWIHYLKTGEIREFND</sequence>
<dbReference type="STRING" id="1484.SA87_04035"/>
<dbReference type="InterPro" id="IPR038078">
    <property type="entry name" value="PhoU-like_sf"/>
</dbReference>
<dbReference type="EMBL" id="JAHHQF010000043">
    <property type="protein sequence ID" value="MBT9281789.1"/>
    <property type="molecule type" value="Genomic_DNA"/>
</dbReference>
<dbReference type="RefSeq" id="WP_066203526.1">
    <property type="nucleotide sequence ID" value="NZ_CBCSAS010000006.1"/>
</dbReference>
<reference evidence="9" key="2">
    <citation type="journal article" date="2021" name="Microbiology">
        <title>Metagenomic Analysis of the Microbial Community in the Underground Coal Fire Area (Kemerovo Region, Russia) Revealed Predominance of Thermophilic Members of the Phyla Deinococcus-thermus, Aquificae, and Firmicutes.</title>
        <authorList>
            <person name="Kadnikov V."/>
            <person name="Mardanov A.V."/>
            <person name="Beletsky A.V."/>
            <person name="Karnachuk O.V."/>
            <person name="Ravin N.V."/>
        </authorList>
    </citation>
    <scope>NUCLEOTIDE SEQUENCE</scope>
    <source>
        <strain evidence="9">RBS10-49</strain>
    </source>
</reference>
<dbReference type="Proteomes" id="UP000243024">
    <property type="component" value="Unassembled WGS sequence"/>
</dbReference>
<evidence type="ECO:0000256" key="2">
    <source>
        <dbReference type="ARBA" id="ARBA00008107"/>
    </source>
</evidence>
<name>A0A132NE79_HYDSH</name>
<comment type="caution">
    <text evidence="10">The sequence shown here is derived from an EMBL/GenBank/DDBJ whole genome shotgun (WGS) entry which is preliminary data.</text>
</comment>
<evidence type="ECO:0000256" key="7">
    <source>
        <dbReference type="PIRNR" id="PIRNR003107"/>
    </source>
</evidence>
<proteinExistence type="inferred from homology"/>
<dbReference type="GO" id="GO:0005737">
    <property type="term" value="C:cytoplasm"/>
    <property type="evidence" value="ECO:0007669"/>
    <property type="project" value="UniProtKB-SubCell"/>
</dbReference>
<dbReference type="PANTHER" id="PTHR42930:SF3">
    <property type="entry name" value="PHOSPHATE-SPECIFIC TRANSPORT SYSTEM ACCESSORY PROTEIN PHOU"/>
    <property type="match status" value="1"/>
</dbReference>
<evidence type="ECO:0000313" key="10">
    <source>
        <dbReference type="EMBL" id="OAR03330.1"/>
    </source>
</evidence>
<evidence type="ECO:0000256" key="1">
    <source>
        <dbReference type="ARBA" id="ARBA00004496"/>
    </source>
</evidence>
<dbReference type="GO" id="GO:0045936">
    <property type="term" value="P:negative regulation of phosphate metabolic process"/>
    <property type="evidence" value="ECO:0007669"/>
    <property type="project" value="InterPro"/>
</dbReference>
<keyword evidence="4 7" id="KW-0813">Transport</keyword>
<dbReference type="InterPro" id="IPR028366">
    <property type="entry name" value="PhoU"/>
</dbReference>
<keyword evidence="5 7" id="KW-0963">Cytoplasm</keyword>
<comment type="subunit">
    <text evidence="3 7">Homodimer.</text>
</comment>
<keyword evidence="11" id="KW-1185">Reference proteome</keyword>
<organism evidence="10 11">
    <name type="scientific">Hydrogenibacillus schlegelii</name>
    <name type="common">Bacillus schlegelii</name>
    <dbReference type="NCBI Taxonomy" id="1484"/>
    <lineage>
        <taxon>Bacteria</taxon>
        <taxon>Bacillati</taxon>
        <taxon>Bacillota</taxon>
        <taxon>Bacilli</taxon>
        <taxon>Bacillales</taxon>
        <taxon>Bacillales Family X. Incertae Sedis</taxon>
        <taxon>Hydrogenibacillus</taxon>
    </lineage>
</organism>
<evidence type="ECO:0000256" key="5">
    <source>
        <dbReference type="ARBA" id="ARBA00022490"/>
    </source>
</evidence>
<dbReference type="Gene3D" id="1.20.58.220">
    <property type="entry name" value="Phosphate transport system protein phou homolog 2, domain 2"/>
    <property type="match status" value="1"/>
</dbReference>
<accession>A0A132NE79</accession>
<evidence type="ECO:0000259" key="8">
    <source>
        <dbReference type="Pfam" id="PF01895"/>
    </source>
</evidence>
<dbReference type="Pfam" id="PF01895">
    <property type="entry name" value="PhoU"/>
    <property type="match status" value="2"/>
</dbReference>
<comment type="similarity">
    <text evidence="2 7">Belongs to the PhoU family.</text>
</comment>
<dbReference type="AlphaFoldDB" id="A0A132NE79"/>
<dbReference type="GO" id="GO:0030643">
    <property type="term" value="P:intracellular phosphate ion homeostasis"/>
    <property type="evidence" value="ECO:0007669"/>
    <property type="project" value="InterPro"/>
</dbReference>
<dbReference type="PANTHER" id="PTHR42930">
    <property type="entry name" value="PHOSPHATE-SPECIFIC TRANSPORT SYSTEM ACCESSORY PROTEIN PHOU"/>
    <property type="match status" value="1"/>
</dbReference>
<feature type="domain" description="PhoU" evidence="8">
    <location>
        <begin position="18"/>
        <end position="105"/>
    </location>
</feature>
<evidence type="ECO:0000256" key="6">
    <source>
        <dbReference type="ARBA" id="ARBA00022592"/>
    </source>
</evidence>